<organism evidence="1">
    <name type="scientific">Anguilla anguilla</name>
    <name type="common">European freshwater eel</name>
    <name type="synonym">Muraena anguilla</name>
    <dbReference type="NCBI Taxonomy" id="7936"/>
    <lineage>
        <taxon>Eukaryota</taxon>
        <taxon>Metazoa</taxon>
        <taxon>Chordata</taxon>
        <taxon>Craniata</taxon>
        <taxon>Vertebrata</taxon>
        <taxon>Euteleostomi</taxon>
        <taxon>Actinopterygii</taxon>
        <taxon>Neopterygii</taxon>
        <taxon>Teleostei</taxon>
        <taxon>Anguilliformes</taxon>
        <taxon>Anguillidae</taxon>
        <taxon>Anguilla</taxon>
    </lineage>
</organism>
<proteinExistence type="predicted"/>
<protein>
    <submittedName>
        <fullName evidence="1">Uncharacterized protein</fullName>
    </submittedName>
</protein>
<reference evidence="1" key="1">
    <citation type="submission" date="2014-11" db="EMBL/GenBank/DDBJ databases">
        <authorList>
            <person name="Amaro Gonzalez C."/>
        </authorList>
    </citation>
    <scope>NUCLEOTIDE SEQUENCE</scope>
</reference>
<sequence>MRRPMMSTSIKDALRM</sequence>
<name>A0A0E9T5X9_ANGAN</name>
<accession>A0A0E9T5X9</accession>
<dbReference type="EMBL" id="GBXM01059496">
    <property type="protein sequence ID" value="JAH49081.1"/>
    <property type="molecule type" value="Transcribed_RNA"/>
</dbReference>
<dbReference type="AlphaFoldDB" id="A0A0E9T5X9"/>
<evidence type="ECO:0000313" key="1">
    <source>
        <dbReference type="EMBL" id="JAH49081.1"/>
    </source>
</evidence>
<reference evidence="1" key="2">
    <citation type="journal article" date="2015" name="Fish Shellfish Immunol.">
        <title>Early steps in the European eel (Anguilla anguilla)-Vibrio vulnificus interaction in the gills: Role of the RtxA13 toxin.</title>
        <authorList>
            <person name="Callol A."/>
            <person name="Pajuelo D."/>
            <person name="Ebbesson L."/>
            <person name="Teles M."/>
            <person name="MacKenzie S."/>
            <person name="Amaro C."/>
        </authorList>
    </citation>
    <scope>NUCLEOTIDE SEQUENCE</scope>
</reference>